<proteinExistence type="predicted"/>
<dbReference type="InParanoid" id="A0A2R5GK04"/>
<comment type="caution">
    <text evidence="1">The sequence shown here is derived from an EMBL/GenBank/DDBJ whole genome shotgun (WGS) entry which is preliminary data.</text>
</comment>
<evidence type="ECO:0000313" key="1">
    <source>
        <dbReference type="EMBL" id="GBG28611.1"/>
    </source>
</evidence>
<organism evidence="1 2">
    <name type="scientific">Hondaea fermentalgiana</name>
    <dbReference type="NCBI Taxonomy" id="2315210"/>
    <lineage>
        <taxon>Eukaryota</taxon>
        <taxon>Sar</taxon>
        <taxon>Stramenopiles</taxon>
        <taxon>Bigyra</taxon>
        <taxon>Labyrinthulomycetes</taxon>
        <taxon>Thraustochytrida</taxon>
        <taxon>Thraustochytriidae</taxon>
        <taxon>Hondaea</taxon>
    </lineage>
</organism>
<gene>
    <name evidence="1" type="ORF">FCC1311_048322</name>
</gene>
<dbReference type="Proteomes" id="UP000241890">
    <property type="component" value="Unassembled WGS sequence"/>
</dbReference>
<sequence length="438" mass="48617">MSLLPGAWGAAVAREGRFERFKNVDFPLFASDVGATFSISTSHTRLDYVQISDLRYAVDEAHFSADNVATGLLFFVDDIVQRDRMVSVIEKALRFFWRNDVRHMVVDRRGRIETLIAWRSRDEQSTGHFATAELNALLKVKKMDSEYRGPLPFGAYPGTSPAQSLPGLSCGSRRIEAAVSRLTSFRGPPTRAEQFDVREVSLEELPDALRGIADEFLRERRRRSDAARGLMPSVPEREERRIVACDTSEAPRAVLNWLLSRAAVEAHVDMVRSWDWRDSGRVGYVDAWPGPIRAAQGRARAYVQVDPVTVDLLSLVRAMMNDPKIEVVVLLHDVGADFVPHRYRRVPSAEASQQVSLLHSMMVGGAFHKPLVLASTSGALLFHMAFAGALVAEDRASADALVRRLLAAIDARGNVNDAICCLEKMTLASKDEKESVAS</sequence>
<dbReference type="AlphaFoldDB" id="A0A2R5GK04"/>
<dbReference type="EMBL" id="BEYU01000045">
    <property type="protein sequence ID" value="GBG28611.1"/>
    <property type="molecule type" value="Genomic_DNA"/>
</dbReference>
<name>A0A2R5GK04_9STRA</name>
<evidence type="ECO:0000313" key="2">
    <source>
        <dbReference type="Proteomes" id="UP000241890"/>
    </source>
</evidence>
<keyword evidence="2" id="KW-1185">Reference proteome</keyword>
<accession>A0A2R5GK04</accession>
<protein>
    <submittedName>
        <fullName evidence="1">Uncharacterized protein</fullName>
    </submittedName>
</protein>
<reference evidence="1 2" key="1">
    <citation type="submission" date="2017-12" db="EMBL/GenBank/DDBJ databases">
        <title>Sequencing, de novo assembly and annotation of complete genome of a new Thraustochytrid species, strain FCC1311.</title>
        <authorList>
            <person name="Sedici K."/>
            <person name="Godart F."/>
            <person name="Aiese Cigliano R."/>
            <person name="Sanseverino W."/>
            <person name="Barakat M."/>
            <person name="Ortet P."/>
            <person name="Marechal E."/>
            <person name="Cagnac O."/>
            <person name="Amato A."/>
        </authorList>
    </citation>
    <scope>NUCLEOTIDE SEQUENCE [LARGE SCALE GENOMIC DNA]</scope>
</reference>